<name>A0ABT7BFR6_9CYAN</name>
<dbReference type="EMBL" id="JAQPOK010000031">
    <property type="protein sequence ID" value="MDJ1178017.1"/>
    <property type="molecule type" value="Genomic_DNA"/>
</dbReference>
<accession>A0ABT7BFR6</accession>
<gene>
    <name evidence="2" type="ORF">PJF56_03975</name>
</gene>
<organism evidence="2 3">
    <name type="scientific">Roseofilum halophilum BLCC-M91</name>
    <dbReference type="NCBI Taxonomy" id="3022259"/>
    <lineage>
        <taxon>Bacteria</taxon>
        <taxon>Bacillati</taxon>
        <taxon>Cyanobacteriota</taxon>
        <taxon>Cyanophyceae</taxon>
        <taxon>Desertifilales</taxon>
        <taxon>Desertifilaceae</taxon>
        <taxon>Roseofilum</taxon>
        <taxon>Roseofilum halophilum</taxon>
    </lineage>
</organism>
<feature type="region of interest" description="Disordered" evidence="1">
    <location>
        <begin position="96"/>
        <end position="144"/>
    </location>
</feature>
<feature type="region of interest" description="Disordered" evidence="1">
    <location>
        <begin position="636"/>
        <end position="660"/>
    </location>
</feature>
<dbReference type="Proteomes" id="UP001231370">
    <property type="component" value="Unassembled WGS sequence"/>
</dbReference>
<protein>
    <submittedName>
        <fullName evidence="2">Uncharacterized protein</fullName>
    </submittedName>
</protein>
<evidence type="ECO:0000313" key="2">
    <source>
        <dbReference type="EMBL" id="MDJ1178017.1"/>
    </source>
</evidence>
<evidence type="ECO:0000256" key="1">
    <source>
        <dbReference type="SAM" id="MobiDB-lite"/>
    </source>
</evidence>
<dbReference type="RefSeq" id="WP_283761342.1">
    <property type="nucleotide sequence ID" value="NZ_JAQPOK010000031.1"/>
</dbReference>
<sequence>MRSSIRRPKNARHNYATQNFSSQFAPKILPTLQRKESQEQSLAQFKPASDYNYTSLHEMYGYPAPVQTQLTIGKPGDAHEQQADAVAHQVVTNLNRSEPQPSQEIQKKENANRDLQQQEQSASERESEPSTSTPLSVIQDLKPVNSSSEQIQRAIGLEIEVAVPVDKMSTTDMEKLRNWTAAEFGDTEADDPRAEFRGVGDTYTLEDLQEDYPKEVAYFLTLSEPKQQEYLEQKKHNKKLKNSLKWVGMMPAEHKKTFLELGSEEVTDSKGIERKGAVYERVDYTRGNYSSSIHSSEEFGKTHSAIAAGSKFVAQVDHDPRVNSGKKPPNHPWRDSDNSALIEIVMQPPANNKDEFDQSMAQITRFVSTVNQKTNNLTTHAQNPFGTNFNLGPFDYPDISQFASLPKEPTHNWKGSVQVNVGIDLREYSDMASWYAESKYSSTDVTENPEAAGLSDEEKEAYDASRHNITRSVEIAEEIIPELKKALPKRTREAKFTEMGNMRGLKGWITHLALHLLGGMTFSGGSSVKNITPILMKTPNTITLKYGFTEAEKKYYDVVANKKKILKLLIQKTGREKTLTMKGWKGDLKTGSGSILSDDNELMPGGKLSIGKFASQDLTGTLTGSTIRSEEHLGVGPVRRGDESVSEMESTGPDGDQRGGAVIEFRQLPGLYDGPDAWTQIGYDFLKEAEARNRRGGVSDDSLDDLVGPEWREDEVSTSRRRAIV</sequence>
<reference evidence="2 3" key="1">
    <citation type="submission" date="2023-01" db="EMBL/GenBank/DDBJ databases">
        <title>Novel diversity within Roseofilum (Cyanobacteria; Desertifilaceae) from marine benthic mats with descriptions of four novel species.</title>
        <authorList>
            <person name="Wang Y."/>
            <person name="Berthold D.E."/>
            <person name="Hu J."/>
            <person name="Lefler F.W."/>
            <person name="Laughinghouse H.D. IV."/>
        </authorList>
    </citation>
    <scope>NUCLEOTIDE SEQUENCE [LARGE SCALE GENOMIC DNA]</scope>
    <source>
        <strain evidence="2 3">BLCC-M91</strain>
    </source>
</reference>
<proteinExistence type="predicted"/>
<feature type="region of interest" description="Disordered" evidence="1">
    <location>
        <begin position="693"/>
        <end position="725"/>
    </location>
</feature>
<comment type="caution">
    <text evidence="2">The sequence shown here is derived from an EMBL/GenBank/DDBJ whole genome shotgun (WGS) entry which is preliminary data.</text>
</comment>
<keyword evidence="3" id="KW-1185">Reference proteome</keyword>
<evidence type="ECO:0000313" key="3">
    <source>
        <dbReference type="Proteomes" id="UP001231370"/>
    </source>
</evidence>